<evidence type="ECO:0000313" key="4">
    <source>
        <dbReference type="Proteomes" id="UP000006069"/>
    </source>
</evidence>
<reference evidence="3 4" key="1">
    <citation type="submission" date="2012-08" db="EMBL/GenBank/DDBJ databases">
        <title>The Genome Sequence of Slackia piriformis YIT 12062.</title>
        <authorList>
            <consortium name="The Broad Institute Genome Sequencing Platform"/>
            <person name="Earl A."/>
            <person name="Ward D."/>
            <person name="Feldgarden M."/>
            <person name="Gevers D."/>
            <person name="Morotomi M."/>
            <person name="Walker B."/>
            <person name="Young S.K."/>
            <person name="Zeng Q."/>
            <person name="Gargeya S."/>
            <person name="Fitzgerald M."/>
            <person name="Haas B."/>
            <person name="Abouelleil A."/>
            <person name="Alvarado L."/>
            <person name="Arachchi H.M."/>
            <person name="Berlin A.M."/>
            <person name="Chapman S.B."/>
            <person name="Goldberg J."/>
            <person name="Griggs A."/>
            <person name="Gujja S."/>
            <person name="Hansen M."/>
            <person name="Howarth C."/>
            <person name="Imamovic A."/>
            <person name="Larimer J."/>
            <person name="McCowen C."/>
            <person name="Montmayeur A."/>
            <person name="Murphy C."/>
            <person name="Neiman D."/>
            <person name="Pearson M."/>
            <person name="Priest M."/>
            <person name="Roberts A."/>
            <person name="Saif S."/>
            <person name="Shea T."/>
            <person name="Sisk P."/>
            <person name="Sykes S."/>
            <person name="Wortman J."/>
            <person name="Nusbaum C."/>
            <person name="Birren B."/>
        </authorList>
    </citation>
    <scope>NUCLEOTIDE SEQUENCE [LARGE SCALE GENOMIC DNA]</scope>
    <source>
        <strain evidence="3 4">YIT 12062</strain>
    </source>
</reference>
<dbReference type="SUPFAM" id="SSF49879">
    <property type="entry name" value="SMAD/FHA domain"/>
    <property type="match status" value="1"/>
</dbReference>
<dbReference type="InParanoid" id="K0YLH7"/>
<sequence>MATVCPVCNAPLGESDSACPVCGFKLLGRTQAFSPITTVQSAENTASASILEEATLRIVKGPQVGNVFRLSCEQITVGRSPQCDIFLNDMTVSRMHATLDRVPGGYKIVDADSFNGLWVNNLNVKEAVLNDGDVVQIGTFCLLYQSTPRV</sequence>
<dbReference type="Proteomes" id="UP000006069">
    <property type="component" value="Unassembled WGS sequence"/>
</dbReference>
<dbReference type="Pfam" id="PF16697">
    <property type="entry name" value="Yop-YscD_cpl"/>
    <property type="match status" value="1"/>
</dbReference>
<protein>
    <recommendedName>
        <fullName evidence="2">FHA domain-containing protein</fullName>
    </recommendedName>
</protein>
<dbReference type="RefSeq" id="WP_009138990.1">
    <property type="nucleotide sequence ID" value="NZ_JH815198.1"/>
</dbReference>
<dbReference type="eggNOG" id="COG1716">
    <property type="taxonomic scope" value="Bacteria"/>
</dbReference>
<feature type="domain" description="FHA" evidence="2">
    <location>
        <begin position="75"/>
        <end position="124"/>
    </location>
</feature>
<keyword evidence="4" id="KW-1185">Reference proteome</keyword>
<dbReference type="OrthoDB" id="9815925at2"/>
<name>K0YLH7_9ACTN</name>
<dbReference type="Gene3D" id="2.60.200.20">
    <property type="match status" value="1"/>
</dbReference>
<keyword evidence="1" id="KW-0597">Phosphoprotein</keyword>
<accession>K0YLH7</accession>
<dbReference type="FunCoup" id="K0YLH7">
    <property type="interactions" value="1"/>
</dbReference>
<dbReference type="InterPro" id="IPR008984">
    <property type="entry name" value="SMAD_FHA_dom_sf"/>
</dbReference>
<dbReference type="AlphaFoldDB" id="K0YLH7"/>
<proteinExistence type="predicted"/>
<dbReference type="PROSITE" id="PS50006">
    <property type="entry name" value="FHA_DOMAIN"/>
    <property type="match status" value="1"/>
</dbReference>
<dbReference type="EMBL" id="ADMD01000006">
    <property type="protein sequence ID" value="EJZ84058.1"/>
    <property type="molecule type" value="Genomic_DNA"/>
</dbReference>
<dbReference type="HOGENOM" id="CLU_108862_0_0_11"/>
<dbReference type="InterPro" id="IPR032030">
    <property type="entry name" value="YscD_cytoplasmic_dom"/>
</dbReference>
<dbReference type="InterPro" id="IPR000253">
    <property type="entry name" value="FHA_dom"/>
</dbReference>
<evidence type="ECO:0000313" key="3">
    <source>
        <dbReference type="EMBL" id="EJZ84058.1"/>
    </source>
</evidence>
<gene>
    <name evidence="3" type="ORF">HMPREF9451_00767</name>
</gene>
<organism evidence="3 4">
    <name type="scientific">Slackia piriformis YIT 12062</name>
    <dbReference type="NCBI Taxonomy" id="742818"/>
    <lineage>
        <taxon>Bacteria</taxon>
        <taxon>Bacillati</taxon>
        <taxon>Actinomycetota</taxon>
        <taxon>Coriobacteriia</taxon>
        <taxon>Eggerthellales</taxon>
        <taxon>Eggerthellaceae</taxon>
        <taxon>Slackia</taxon>
    </lineage>
</organism>
<evidence type="ECO:0000259" key="2">
    <source>
        <dbReference type="PROSITE" id="PS50006"/>
    </source>
</evidence>
<comment type="caution">
    <text evidence="3">The sequence shown here is derived from an EMBL/GenBank/DDBJ whole genome shotgun (WGS) entry which is preliminary data.</text>
</comment>
<evidence type="ECO:0000256" key="1">
    <source>
        <dbReference type="ARBA" id="ARBA00022553"/>
    </source>
</evidence>
<dbReference type="PATRIC" id="fig|742818.3.peg.817"/>
<dbReference type="SMART" id="SM00240">
    <property type="entry name" value="FHA"/>
    <property type="match status" value="1"/>
</dbReference>